<gene>
    <name evidence="8" type="ORF">BJ878DRAFT_85860</name>
</gene>
<protein>
    <submittedName>
        <fullName evidence="8">FAD dependent oxidoreductase</fullName>
    </submittedName>
</protein>
<name>A0A9P8CG55_9HELO</name>
<feature type="binding site" evidence="6">
    <location>
        <position position="301"/>
    </location>
    <ligand>
        <name>D-dopa</name>
        <dbReference type="ChEBI" id="CHEBI:149689"/>
    </ligand>
</feature>
<dbReference type="InterPro" id="IPR006076">
    <property type="entry name" value="FAD-dep_OxRdtase"/>
</dbReference>
<keyword evidence="3" id="KW-0285">Flavoprotein</keyword>
<reference evidence="8" key="1">
    <citation type="journal article" date="2021" name="IMA Fungus">
        <title>Genomic characterization of three marine fungi, including Emericellopsis atlantica sp. nov. with signatures of a generalist lifestyle and marine biomass degradation.</title>
        <authorList>
            <person name="Hagestad O.C."/>
            <person name="Hou L."/>
            <person name="Andersen J.H."/>
            <person name="Hansen E.H."/>
            <person name="Altermark B."/>
            <person name="Li C."/>
            <person name="Kuhnert E."/>
            <person name="Cox R.J."/>
            <person name="Crous P.W."/>
            <person name="Spatafora J.W."/>
            <person name="Lail K."/>
            <person name="Amirebrahimi M."/>
            <person name="Lipzen A."/>
            <person name="Pangilinan J."/>
            <person name="Andreopoulos W."/>
            <person name="Hayes R.D."/>
            <person name="Ng V."/>
            <person name="Grigoriev I.V."/>
            <person name="Jackson S.A."/>
            <person name="Sutton T.D.S."/>
            <person name="Dobson A.D.W."/>
            <person name="Rama T."/>
        </authorList>
    </citation>
    <scope>NUCLEOTIDE SEQUENCE</scope>
    <source>
        <strain evidence="8">TRa3180A</strain>
    </source>
</reference>
<dbReference type="EMBL" id="MU253929">
    <property type="protein sequence ID" value="KAG9244096.1"/>
    <property type="molecule type" value="Genomic_DNA"/>
</dbReference>
<dbReference type="OrthoDB" id="2015447at2759"/>
<dbReference type="Gene3D" id="3.40.50.720">
    <property type="entry name" value="NAD(P)-binding Rossmann-like Domain"/>
    <property type="match status" value="1"/>
</dbReference>
<comment type="caution">
    <text evidence="8">The sequence shown here is derived from an EMBL/GenBank/DDBJ whole genome shotgun (WGS) entry which is preliminary data.</text>
</comment>
<feature type="domain" description="FAD dependent oxidoreductase" evidence="7">
    <location>
        <begin position="5"/>
        <end position="315"/>
    </location>
</feature>
<evidence type="ECO:0000313" key="9">
    <source>
        <dbReference type="Proteomes" id="UP000887226"/>
    </source>
</evidence>
<dbReference type="GO" id="GO:0003884">
    <property type="term" value="F:D-amino-acid oxidase activity"/>
    <property type="evidence" value="ECO:0007669"/>
    <property type="project" value="InterPro"/>
</dbReference>
<dbReference type="GO" id="GO:0071949">
    <property type="term" value="F:FAD binding"/>
    <property type="evidence" value="ECO:0007669"/>
    <property type="project" value="InterPro"/>
</dbReference>
<dbReference type="Proteomes" id="UP000887226">
    <property type="component" value="Unassembled WGS sequence"/>
</dbReference>
<feature type="binding site" evidence="6">
    <location>
        <position position="161"/>
    </location>
    <ligand>
        <name>FAD</name>
        <dbReference type="ChEBI" id="CHEBI:57692"/>
    </ligand>
</feature>
<organism evidence="8 9">
    <name type="scientific">Calycina marina</name>
    <dbReference type="NCBI Taxonomy" id="1763456"/>
    <lineage>
        <taxon>Eukaryota</taxon>
        <taxon>Fungi</taxon>
        <taxon>Dikarya</taxon>
        <taxon>Ascomycota</taxon>
        <taxon>Pezizomycotina</taxon>
        <taxon>Leotiomycetes</taxon>
        <taxon>Helotiales</taxon>
        <taxon>Pezizellaceae</taxon>
        <taxon>Calycina</taxon>
    </lineage>
</organism>
<evidence type="ECO:0000256" key="1">
    <source>
        <dbReference type="ARBA" id="ARBA00001974"/>
    </source>
</evidence>
<keyword evidence="5" id="KW-0560">Oxidoreductase</keyword>
<dbReference type="PROSITE" id="PS00677">
    <property type="entry name" value="DAO"/>
    <property type="match status" value="1"/>
</dbReference>
<evidence type="ECO:0000259" key="7">
    <source>
        <dbReference type="Pfam" id="PF01266"/>
    </source>
</evidence>
<dbReference type="GO" id="GO:0005737">
    <property type="term" value="C:cytoplasm"/>
    <property type="evidence" value="ECO:0007669"/>
    <property type="project" value="TreeGrafter"/>
</dbReference>
<dbReference type="Pfam" id="PF01266">
    <property type="entry name" value="DAO"/>
    <property type="match status" value="1"/>
</dbReference>
<dbReference type="InterPro" id="IPR023209">
    <property type="entry name" value="DAO"/>
</dbReference>
<evidence type="ECO:0000256" key="4">
    <source>
        <dbReference type="ARBA" id="ARBA00022827"/>
    </source>
</evidence>
<dbReference type="Gene3D" id="3.30.9.10">
    <property type="entry name" value="D-Amino Acid Oxidase, subunit A, domain 2"/>
    <property type="match status" value="1"/>
</dbReference>
<evidence type="ECO:0000313" key="8">
    <source>
        <dbReference type="EMBL" id="KAG9244096.1"/>
    </source>
</evidence>
<dbReference type="GO" id="GO:0019478">
    <property type="term" value="P:D-amino acid catabolic process"/>
    <property type="evidence" value="ECO:0007669"/>
    <property type="project" value="TreeGrafter"/>
</dbReference>
<feature type="binding site" evidence="6">
    <location>
        <position position="278"/>
    </location>
    <ligand>
        <name>D-dopa</name>
        <dbReference type="ChEBI" id="CHEBI:149689"/>
    </ligand>
</feature>
<dbReference type="SUPFAM" id="SSF51971">
    <property type="entry name" value="Nucleotide-binding domain"/>
    <property type="match status" value="1"/>
</dbReference>
<evidence type="ECO:0000256" key="2">
    <source>
        <dbReference type="ARBA" id="ARBA00006730"/>
    </source>
</evidence>
<dbReference type="InterPro" id="IPR006181">
    <property type="entry name" value="D-amino_acid_oxidase_CS"/>
</dbReference>
<dbReference type="AlphaFoldDB" id="A0A9P8CG55"/>
<comment type="cofactor">
    <cofactor evidence="1 6">
        <name>FAD</name>
        <dbReference type="ChEBI" id="CHEBI:57692"/>
    </cofactor>
</comment>
<evidence type="ECO:0000256" key="6">
    <source>
        <dbReference type="PIRSR" id="PIRSR000189-1"/>
    </source>
</evidence>
<proteinExistence type="inferred from homology"/>
<dbReference type="SUPFAM" id="SSF54373">
    <property type="entry name" value="FAD-linked reductases, C-terminal domain"/>
    <property type="match status" value="1"/>
</dbReference>
<keyword evidence="9" id="KW-1185">Reference proteome</keyword>
<evidence type="ECO:0000256" key="3">
    <source>
        <dbReference type="ARBA" id="ARBA00022630"/>
    </source>
</evidence>
<feature type="binding site" evidence="6">
    <location>
        <position position="219"/>
    </location>
    <ligand>
        <name>D-dopa</name>
        <dbReference type="ChEBI" id="CHEBI:149689"/>
    </ligand>
</feature>
<accession>A0A9P8CG55</accession>
<comment type="similarity">
    <text evidence="2">Belongs to the DAMOX/DASOX family.</text>
</comment>
<dbReference type="PANTHER" id="PTHR11530">
    <property type="entry name" value="D-AMINO ACID OXIDASE"/>
    <property type="match status" value="1"/>
</dbReference>
<evidence type="ECO:0000256" key="5">
    <source>
        <dbReference type="ARBA" id="ARBA00023002"/>
    </source>
</evidence>
<dbReference type="PANTHER" id="PTHR11530:SF11">
    <property type="entry name" value="D-ASPARTATE OXIDASE"/>
    <property type="match status" value="1"/>
</dbReference>
<keyword evidence="4 6" id="KW-0274">FAD</keyword>
<sequence>MGEPIAIIGAGITGLAAAMVLSLDHKVTIIARDHPGDLGLAWASPWAGAIYHPQKDASASEQKMQRASFQYYWNLAHREDSSKSGVLILPMTEYFDDWTDEQSIWYRDLMPNYQILNKSELPENCTSGVKYASISMNPVLLLPYLMQKLEVRGVKFVRKEVMSYEEVRHLTGTRIVVNASGVGAKALGDLSVKPIRGQTMFVKTKFNELVMREGSEYTYVIPRAGSGGVIMGGIKSDRMDAEVDVELKSDILRRVNRITNNAFDEIDLETVSDIVAFRPGRDGGLRVERNGDVVHAYGAAGAGYIYSFGVAARVQELIEQTRARL</sequence>
<dbReference type="PIRSF" id="PIRSF000189">
    <property type="entry name" value="D-aa_oxidase"/>
    <property type="match status" value="1"/>
</dbReference>